<gene>
    <name evidence="1" type="ORF">M8818_003731</name>
</gene>
<keyword evidence="2" id="KW-1185">Reference proteome</keyword>
<evidence type="ECO:0000313" key="1">
    <source>
        <dbReference type="EMBL" id="KAK8210243.1"/>
    </source>
</evidence>
<sequence length="471" mass="51556">MQLIDGKEVAKHNSKESCWLAINGTVWDVTDFVAKHPGGSHLILKNAGQDATDEYDEIHSPELVEESLGPKCRIGKVDATTIPKMVPKPNLQKQAAKSPPLSSMINLDDFEAVAEKTMAPSTWAYVSSGADDEITKIQNNRAYRKVFLRGRVLRNVGAVDSSTTILGQKSSFPVYTSPVGLAKLVHPQGECAIAAADGKEGAIQVVNTVSSMPIEAIMDARVHKDQPIFWQLYVDKDLKKSEAFVRRVEKCGVKAIWLTVDSPVIGKRERDDRAKGVVDIEEKIETVVETPKSQGIAAANTGFINASIDWSIVEWLRGITKLPIVVKGLQCVEDAILAYECGVDGIVLSNHGGRSQDTSQPPLLTLLEINKYAPHIIGKRMEIFVDGGIRRGTDIIKALALGATAVGVGRPVLYGLSAGYGEYGVRRMLQILRDEFQTNMAFVGAKNVKELRREMLNTRKLEKLMTGSVRL</sequence>
<dbReference type="EMBL" id="JAMKPW020000016">
    <property type="protein sequence ID" value="KAK8210243.1"/>
    <property type="molecule type" value="Genomic_DNA"/>
</dbReference>
<organism evidence="1 2">
    <name type="scientific">Zalaria obscura</name>
    <dbReference type="NCBI Taxonomy" id="2024903"/>
    <lineage>
        <taxon>Eukaryota</taxon>
        <taxon>Fungi</taxon>
        <taxon>Dikarya</taxon>
        <taxon>Ascomycota</taxon>
        <taxon>Pezizomycotina</taxon>
        <taxon>Dothideomycetes</taxon>
        <taxon>Dothideomycetidae</taxon>
        <taxon>Dothideales</taxon>
        <taxon>Zalariaceae</taxon>
        <taxon>Zalaria</taxon>
    </lineage>
</organism>
<accession>A0ACC3SE43</accession>
<evidence type="ECO:0000313" key="2">
    <source>
        <dbReference type="Proteomes" id="UP001320706"/>
    </source>
</evidence>
<proteinExistence type="predicted"/>
<dbReference type="Proteomes" id="UP001320706">
    <property type="component" value="Unassembled WGS sequence"/>
</dbReference>
<comment type="caution">
    <text evidence="1">The sequence shown here is derived from an EMBL/GenBank/DDBJ whole genome shotgun (WGS) entry which is preliminary data.</text>
</comment>
<protein>
    <submittedName>
        <fullName evidence="1">Uncharacterized protein</fullName>
    </submittedName>
</protein>
<name>A0ACC3SE43_9PEZI</name>
<reference evidence="1" key="1">
    <citation type="submission" date="2024-02" db="EMBL/GenBank/DDBJ databases">
        <title>Metagenome Assembled Genome of Zalaria obscura JY119.</title>
        <authorList>
            <person name="Vighnesh L."/>
            <person name="Jagadeeshwari U."/>
            <person name="Venkata Ramana C."/>
            <person name="Sasikala C."/>
        </authorList>
    </citation>
    <scope>NUCLEOTIDE SEQUENCE</scope>
    <source>
        <strain evidence="1">JY119</strain>
    </source>
</reference>